<dbReference type="GO" id="GO:0032153">
    <property type="term" value="C:cell division site"/>
    <property type="evidence" value="ECO:0007669"/>
    <property type="project" value="TreeGrafter"/>
</dbReference>
<keyword evidence="3" id="KW-0808">Transferase</keyword>
<evidence type="ECO:0000256" key="6">
    <source>
        <dbReference type="ARBA" id="ARBA00022984"/>
    </source>
</evidence>
<evidence type="ECO:0000256" key="3">
    <source>
        <dbReference type="ARBA" id="ARBA00022679"/>
    </source>
</evidence>
<evidence type="ECO:0000256" key="7">
    <source>
        <dbReference type="ARBA" id="ARBA00022989"/>
    </source>
</evidence>
<sequence>MNKLFNNRRGGHAPDHVFLWTLGILVVFGILMLSSASSDLGKIKFDDTFFYLKHQIYYGLLPGIAGFLFASFLYYKRWQTMALYLLLVSVGMLLLVFTPLGMHSGGATRWINIGPVSLQPAELLKLTFIIYMAAWLSGKRTKRQTSFTEGYLPFLSISGFIALLIVLQPATTTVAVIMMASLIVYFMSGAKFKYIAMTVVLGFVALAMLVAITPYRMERVKNYFRQDKVDVLGKGYHLEQAKIAIGSGGAMGVGFGQSTTKYKFLPEPIGDSIFAVVAEELGFAGSILLISLYILLFTRGLLIASRCKDKFGQLAVIGIISVVAIQTFINIGAISGILPLTGVPLPFISYGGTALAIFLTMMGVVVNISKHA</sequence>
<dbReference type="PATRIC" id="fig|1619005.3.peg.376"/>
<dbReference type="GO" id="GO:0009252">
    <property type="term" value="P:peptidoglycan biosynthetic process"/>
    <property type="evidence" value="ECO:0007669"/>
    <property type="project" value="UniProtKB-KW"/>
</dbReference>
<evidence type="ECO:0000256" key="13">
    <source>
        <dbReference type="ARBA" id="ARBA00041418"/>
    </source>
</evidence>
<dbReference type="AlphaFoldDB" id="A0A0G1U7H6"/>
<dbReference type="GO" id="GO:0008360">
    <property type="term" value="P:regulation of cell shape"/>
    <property type="evidence" value="ECO:0007669"/>
    <property type="project" value="UniProtKB-KW"/>
</dbReference>
<keyword evidence="4 16" id="KW-0812">Transmembrane</keyword>
<dbReference type="EMBL" id="LCPB01000006">
    <property type="protein sequence ID" value="KKU90077.1"/>
    <property type="molecule type" value="Genomic_DNA"/>
</dbReference>
<evidence type="ECO:0000256" key="9">
    <source>
        <dbReference type="ARBA" id="ARBA00032370"/>
    </source>
</evidence>
<evidence type="ECO:0000256" key="16">
    <source>
        <dbReference type="SAM" id="Phobius"/>
    </source>
</evidence>
<evidence type="ECO:0000256" key="14">
    <source>
        <dbReference type="ARBA" id="ARBA00044770"/>
    </source>
</evidence>
<accession>A0A0G1U7H6</accession>
<feature type="transmembrane region" description="Helical" evidence="16">
    <location>
        <begin position="122"/>
        <end position="138"/>
    </location>
</feature>
<feature type="transmembrane region" description="Helical" evidence="16">
    <location>
        <begin position="82"/>
        <end position="102"/>
    </location>
</feature>
<keyword evidence="7 16" id="KW-1133">Transmembrane helix</keyword>
<feature type="transmembrane region" description="Helical" evidence="16">
    <location>
        <begin position="281"/>
        <end position="302"/>
    </location>
</feature>
<dbReference type="InterPro" id="IPR001182">
    <property type="entry name" value="FtsW/RodA"/>
</dbReference>
<keyword evidence="5" id="KW-0133">Cell shape</keyword>
<feature type="transmembrane region" description="Helical" evidence="16">
    <location>
        <begin position="314"/>
        <end position="341"/>
    </location>
</feature>
<dbReference type="GO" id="GO:0015648">
    <property type="term" value="F:lipid-linked peptidoglycan transporter activity"/>
    <property type="evidence" value="ECO:0007669"/>
    <property type="project" value="TreeGrafter"/>
</dbReference>
<evidence type="ECO:0000313" key="17">
    <source>
        <dbReference type="EMBL" id="KKU90077.1"/>
    </source>
</evidence>
<evidence type="ECO:0000256" key="8">
    <source>
        <dbReference type="ARBA" id="ARBA00023136"/>
    </source>
</evidence>
<gene>
    <name evidence="17" type="ORF">UY19_C0006G0015</name>
</gene>
<evidence type="ECO:0000256" key="2">
    <source>
        <dbReference type="ARBA" id="ARBA00022676"/>
    </source>
</evidence>
<evidence type="ECO:0000256" key="5">
    <source>
        <dbReference type="ARBA" id="ARBA00022960"/>
    </source>
</evidence>
<keyword evidence="6" id="KW-0573">Peptidoglycan synthesis</keyword>
<dbReference type="GO" id="GO:0051301">
    <property type="term" value="P:cell division"/>
    <property type="evidence" value="ECO:0007669"/>
    <property type="project" value="InterPro"/>
</dbReference>
<feature type="transmembrane region" description="Helical" evidence="16">
    <location>
        <begin position="56"/>
        <end position="75"/>
    </location>
</feature>
<reference evidence="17 18" key="1">
    <citation type="journal article" date="2015" name="Nature">
        <title>rRNA introns, odd ribosomes, and small enigmatic genomes across a large radiation of phyla.</title>
        <authorList>
            <person name="Brown C.T."/>
            <person name="Hug L.A."/>
            <person name="Thomas B.C."/>
            <person name="Sharon I."/>
            <person name="Castelle C.J."/>
            <person name="Singh A."/>
            <person name="Wilkins M.J."/>
            <person name="Williams K.H."/>
            <person name="Banfield J.F."/>
        </authorList>
    </citation>
    <scope>NUCLEOTIDE SEQUENCE [LARGE SCALE GENOMIC DNA]</scope>
</reference>
<evidence type="ECO:0000256" key="11">
    <source>
        <dbReference type="ARBA" id="ARBA00038053"/>
    </source>
</evidence>
<protein>
    <recommendedName>
        <fullName evidence="12">Probable peptidoglycan glycosyltransferase FtsW</fullName>
        <ecNumber evidence="14">2.4.99.28</ecNumber>
    </recommendedName>
    <alternativeName>
        <fullName evidence="13">Cell division protein FtsW</fullName>
    </alternativeName>
    <alternativeName>
        <fullName evidence="10">Cell wall polymerase</fullName>
    </alternativeName>
    <alternativeName>
        <fullName evidence="9">Peptidoglycan polymerase</fullName>
    </alternativeName>
</protein>
<comment type="caution">
    <text evidence="17">The sequence shown here is derived from an EMBL/GenBank/DDBJ whole genome shotgun (WGS) entry which is preliminary data.</text>
</comment>
<organism evidence="17 18">
    <name type="scientific">Candidatus Wolfebacteria bacterium GW2011_GWA2_47_9b</name>
    <dbReference type="NCBI Taxonomy" id="1619005"/>
    <lineage>
        <taxon>Bacteria</taxon>
        <taxon>Candidatus Wolfeibacteriota</taxon>
    </lineage>
</organism>
<dbReference type="Proteomes" id="UP000033882">
    <property type="component" value="Unassembled WGS sequence"/>
</dbReference>
<dbReference type="EC" id="2.4.99.28" evidence="14"/>
<comment type="subcellular location">
    <subcellularLocation>
        <location evidence="1">Membrane</location>
        <topology evidence="1">Multi-pass membrane protein</topology>
    </subcellularLocation>
</comment>
<evidence type="ECO:0000256" key="12">
    <source>
        <dbReference type="ARBA" id="ARBA00041185"/>
    </source>
</evidence>
<dbReference type="InterPro" id="IPR018365">
    <property type="entry name" value="Cell_cycle_FtsW-rel_CS"/>
</dbReference>
<evidence type="ECO:0000256" key="15">
    <source>
        <dbReference type="ARBA" id="ARBA00049902"/>
    </source>
</evidence>
<dbReference type="GO" id="GO:0008955">
    <property type="term" value="F:peptidoglycan glycosyltransferase activity"/>
    <property type="evidence" value="ECO:0007669"/>
    <property type="project" value="UniProtKB-EC"/>
</dbReference>
<evidence type="ECO:0000256" key="10">
    <source>
        <dbReference type="ARBA" id="ARBA00033270"/>
    </source>
</evidence>
<feature type="transmembrane region" description="Helical" evidence="16">
    <location>
        <begin position="17"/>
        <end position="36"/>
    </location>
</feature>
<comment type="similarity">
    <text evidence="11">Belongs to the SEDS family. FtsW subfamily.</text>
</comment>
<evidence type="ECO:0000313" key="18">
    <source>
        <dbReference type="Proteomes" id="UP000033882"/>
    </source>
</evidence>
<comment type="catalytic activity">
    <reaction evidence="15">
        <text>[GlcNAc-(1-&gt;4)-Mur2Ac(oyl-L-Ala-gamma-D-Glu-L-Lys-D-Ala-D-Ala)](n)-di-trans,octa-cis-undecaprenyl diphosphate + beta-D-GlcNAc-(1-&gt;4)-Mur2Ac(oyl-L-Ala-gamma-D-Glu-L-Lys-D-Ala-D-Ala)-di-trans,octa-cis-undecaprenyl diphosphate = [GlcNAc-(1-&gt;4)-Mur2Ac(oyl-L-Ala-gamma-D-Glu-L-Lys-D-Ala-D-Ala)](n+1)-di-trans,octa-cis-undecaprenyl diphosphate + di-trans,octa-cis-undecaprenyl diphosphate + H(+)</text>
        <dbReference type="Rhea" id="RHEA:23708"/>
        <dbReference type="Rhea" id="RHEA-COMP:9602"/>
        <dbReference type="Rhea" id="RHEA-COMP:9603"/>
        <dbReference type="ChEBI" id="CHEBI:15378"/>
        <dbReference type="ChEBI" id="CHEBI:58405"/>
        <dbReference type="ChEBI" id="CHEBI:60033"/>
        <dbReference type="ChEBI" id="CHEBI:78435"/>
        <dbReference type="EC" id="2.4.99.28"/>
    </reaction>
</comment>
<dbReference type="PROSITE" id="PS00428">
    <property type="entry name" value="FTSW_RODA_SPOVE"/>
    <property type="match status" value="1"/>
</dbReference>
<dbReference type="Pfam" id="PF01098">
    <property type="entry name" value="FTSW_RODA_SPOVE"/>
    <property type="match status" value="1"/>
</dbReference>
<evidence type="ECO:0000256" key="1">
    <source>
        <dbReference type="ARBA" id="ARBA00004141"/>
    </source>
</evidence>
<keyword evidence="2" id="KW-0328">Glycosyltransferase</keyword>
<proteinExistence type="inferred from homology"/>
<feature type="transmembrane region" description="Helical" evidence="16">
    <location>
        <begin position="173"/>
        <end position="188"/>
    </location>
</feature>
<keyword evidence="8 16" id="KW-0472">Membrane</keyword>
<dbReference type="PANTHER" id="PTHR30474:SF2">
    <property type="entry name" value="PEPTIDOGLYCAN GLYCOSYLTRANSFERASE FTSW-RELATED"/>
    <property type="match status" value="1"/>
</dbReference>
<feature type="transmembrane region" description="Helical" evidence="16">
    <location>
        <begin position="347"/>
        <end position="368"/>
    </location>
</feature>
<feature type="transmembrane region" description="Helical" evidence="16">
    <location>
        <begin position="150"/>
        <end position="167"/>
    </location>
</feature>
<feature type="transmembrane region" description="Helical" evidence="16">
    <location>
        <begin position="195"/>
        <end position="215"/>
    </location>
</feature>
<dbReference type="GO" id="GO:0005886">
    <property type="term" value="C:plasma membrane"/>
    <property type="evidence" value="ECO:0007669"/>
    <property type="project" value="TreeGrafter"/>
</dbReference>
<evidence type="ECO:0000256" key="4">
    <source>
        <dbReference type="ARBA" id="ARBA00022692"/>
    </source>
</evidence>
<name>A0A0G1U7H6_9BACT</name>
<dbReference type="PANTHER" id="PTHR30474">
    <property type="entry name" value="CELL CYCLE PROTEIN"/>
    <property type="match status" value="1"/>
</dbReference>